<reference evidence="2 3" key="1">
    <citation type="submission" date="2019-09" db="EMBL/GenBank/DDBJ databases">
        <authorList>
            <person name="Depoorter E."/>
        </authorList>
    </citation>
    <scope>NUCLEOTIDE SEQUENCE [LARGE SCALE GENOMIC DNA]</scope>
    <source>
        <strain evidence="2">R-71033</strain>
    </source>
</reference>
<dbReference type="AlphaFoldDB" id="A0A6P3BTX2"/>
<evidence type="ECO:0000313" key="3">
    <source>
        <dbReference type="Proteomes" id="UP000494109"/>
    </source>
</evidence>
<evidence type="ECO:0000313" key="2">
    <source>
        <dbReference type="EMBL" id="VWD62971.1"/>
    </source>
</evidence>
<sequence length="210" mass="24132">MRLALASTLTVEIHSTTSRFRLRISTSVRVYCVDRRLAFGVRMLRVVSGFVGWKGVRKHACRVIAGSRSSRSRGSGRPRRRSASTARRYTHAAQSRAHTHREHTLDRERAYRPDRRAGTRMLHNRGLSLIVKIHWIASGLIDRRARGYTHAAQSRTHTHRGNTQDREWVYRSDMYGGTRMLHNRGLALTVEIHRASSVCNSGYPRPIRHC</sequence>
<organism evidence="2 3">
    <name type="scientific">Burkholderia contaminans</name>
    <dbReference type="NCBI Taxonomy" id="488447"/>
    <lineage>
        <taxon>Bacteria</taxon>
        <taxon>Pseudomonadati</taxon>
        <taxon>Pseudomonadota</taxon>
        <taxon>Betaproteobacteria</taxon>
        <taxon>Burkholderiales</taxon>
        <taxon>Burkholderiaceae</taxon>
        <taxon>Burkholderia</taxon>
        <taxon>Burkholderia cepacia complex</taxon>
    </lineage>
</organism>
<dbReference type="EMBL" id="CABVQS010000044">
    <property type="protein sequence ID" value="VWD62971.1"/>
    <property type="molecule type" value="Genomic_DNA"/>
</dbReference>
<evidence type="ECO:0000256" key="1">
    <source>
        <dbReference type="SAM" id="MobiDB-lite"/>
    </source>
</evidence>
<name>A0A6P3BTX2_9BURK</name>
<gene>
    <name evidence="2" type="ORF">BCO71033_06839</name>
</gene>
<feature type="compositionally biased region" description="Basic residues" evidence="1">
    <location>
        <begin position="70"/>
        <end position="82"/>
    </location>
</feature>
<accession>A0A6P3BTX2</accession>
<dbReference type="Proteomes" id="UP000494109">
    <property type="component" value="Unassembled WGS sequence"/>
</dbReference>
<protein>
    <submittedName>
        <fullName evidence="2">Uncharacterized protein</fullName>
    </submittedName>
</protein>
<feature type="region of interest" description="Disordered" evidence="1">
    <location>
        <begin position="66"/>
        <end position="107"/>
    </location>
</feature>
<proteinExistence type="predicted"/>